<name>A0ABV1MSX7_9BACI</name>
<organism evidence="1 2">
    <name type="scientific">Lysinibacillus zambalensis</name>
    <dbReference type="NCBI Taxonomy" id="3160866"/>
    <lineage>
        <taxon>Bacteria</taxon>
        <taxon>Bacillati</taxon>
        <taxon>Bacillota</taxon>
        <taxon>Bacilli</taxon>
        <taxon>Bacillales</taxon>
        <taxon>Bacillaceae</taxon>
        <taxon>Lysinibacillus</taxon>
    </lineage>
</organism>
<proteinExistence type="predicted"/>
<reference evidence="1 2" key="1">
    <citation type="submission" date="2024-06" db="EMBL/GenBank/DDBJ databases">
        <title>Lysinibacillus zambalefons sp. nov., a Novel Firmicute Isolated from the Poon Bato Zambales Hyperalkaline Spring.</title>
        <authorList>
            <person name="Aja J.A."/>
            <person name="Lazaro J.E.H."/>
            <person name="Llorin L.D."/>
            <person name="Lim K.R."/>
            <person name="Teodosio J."/>
            <person name="Dalisay D.S."/>
        </authorList>
    </citation>
    <scope>NUCLEOTIDE SEQUENCE [LARGE SCALE GENOMIC DNA]</scope>
    <source>
        <strain evidence="1 2">M3</strain>
    </source>
</reference>
<evidence type="ECO:0000313" key="2">
    <source>
        <dbReference type="Proteomes" id="UP001478862"/>
    </source>
</evidence>
<keyword evidence="2" id="KW-1185">Reference proteome</keyword>
<dbReference type="RefSeq" id="WP_349660203.1">
    <property type="nucleotide sequence ID" value="NZ_JBEGDG010000009.1"/>
</dbReference>
<comment type="caution">
    <text evidence="1">The sequence shown here is derived from an EMBL/GenBank/DDBJ whole genome shotgun (WGS) entry which is preliminary data.</text>
</comment>
<dbReference type="Proteomes" id="UP001478862">
    <property type="component" value="Unassembled WGS sequence"/>
</dbReference>
<gene>
    <name evidence="1" type="ORF">ABNX05_13395</name>
</gene>
<sequence length="96" mass="10753">MSFARKRECNVAAAGFGFVCAKAQRQQQHDVGHEGVITGCNAFSLRSSIANPQGVAQPPLQSTYLHSRRFNKSHPRFLVMNYEEAINQRLKNPHSL</sequence>
<accession>A0ABV1MSX7</accession>
<evidence type="ECO:0000313" key="1">
    <source>
        <dbReference type="EMBL" id="MEQ6355618.1"/>
    </source>
</evidence>
<dbReference type="EMBL" id="JBEGDG010000009">
    <property type="protein sequence ID" value="MEQ6355618.1"/>
    <property type="molecule type" value="Genomic_DNA"/>
</dbReference>
<protein>
    <submittedName>
        <fullName evidence="1">Uncharacterized protein</fullName>
    </submittedName>
</protein>